<organism evidence="3 4">
    <name type="scientific">Desulfovibrio psychrotolerans</name>
    <dbReference type="NCBI Taxonomy" id="415242"/>
    <lineage>
        <taxon>Bacteria</taxon>
        <taxon>Pseudomonadati</taxon>
        <taxon>Thermodesulfobacteriota</taxon>
        <taxon>Desulfovibrionia</taxon>
        <taxon>Desulfovibrionales</taxon>
        <taxon>Desulfovibrionaceae</taxon>
        <taxon>Desulfovibrio</taxon>
    </lineage>
</organism>
<evidence type="ECO:0000259" key="1">
    <source>
        <dbReference type="Pfam" id="PF13860"/>
    </source>
</evidence>
<dbReference type="InterPro" id="IPR025963">
    <property type="entry name" value="FLgD_Tudor"/>
</dbReference>
<dbReference type="Pfam" id="PF13861">
    <property type="entry name" value="FLgD_tudor"/>
    <property type="match status" value="1"/>
</dbReference>
<name>A0A7J0BZ31_9BACT</name>
<dbReference type="Pfam" id="PF13860">
    <property type="entry name" value="FlgD_ig"/>
    <property type="match status" value="1"/>
</dbReference>
<feature type="domain" description="FlgD Tudor-like" evidence="2">
    <location>
        <begin position="36"/>
        <end position="164"/>
    </location>
</feature>
<gene>
    <name evidence="3" type="ORF">DSM19430T_31390</name>
</gene>
<comment type="caution">
    <text evidence="3">The sequence shown here is derived from an EMBL/GenBank/DDBJ whole genome shotgun (WGS) entry which is preliminary data.</text>
</comment>
<proteinExistence type="predicted"/>
<dbReference type="Gene3D" id="2.30.30.910">
    <property type="match status" value="1"/>
</dbReference>
<keyword evidence="4" id="KW-1185">Reference proteome</keyword>
<accession>A0A7J0BZ31</accession>
<dbReference type="Gene3D" id="2.60.40.4070">
    <property type="match status" value="1"/>
</dbReference>
<protein>
    <recommendedName>
        <fullName evidence="5">Basal-body rod modification protein FlgD</fullName>
    </recommendedName>
</protein>
<evidence type="ECO:0000259" key="2">
    <source>
        <dbReference type="Pfam" id="PF13861"/>
    </source>
</evidence>
<sequence length="182" mass="18635">MIAELAQFSSLEQLTALNESMSGVSELLNVITVNGAVSYIGNDVVAAGYSISKTDSGCTDVYFTPSKDCASVTAHIYNADGDIVASVALGSTSGDEHTFTWDGTKTNGSAASNGTYYVGFEAYDADGNSVNVSSEVSGTVVGITTSNGTTVLELSDGRMVELLYVSKITGKSSSADTGDADS</sequence>
<reference evidence="3 4" key="1">
    <citation type="submission" date="2020-05" db="EMBL/GenBank/DDBJ databases">
        <title>Draft genome sequence of Desulfovibrio psychrotolerans JS1T.</title>
        <authorList>
            <person name="Ueno A."/>
            <person name="Tamazawa S."/>
            <person name="Tamamura S."/>
            <person name="Murakami T."/>
            <person name="Kiyama T."/>
            <person name="Inomata H."/>
            <person name="Amano Y."/>
            <person name="Miyakawa K."/>
            <person name="Tamaki H."/>
            <person name="Naganuma T."/>
            <person name="Kaneko K."/>
        </authorList>
    </citation>
    <scope>NUCLEOTIDE SEQUENCE [LARGE SCALE GENOMIC DNA]</scope>
    <source>
        <strain evidence="3 4">JS1</strain>
    </source>
</reference>
<dbReference type="EMBL" id="BLVP01000036">
    <property type="protein sequence ID" value="GFM38455.1"/>
    <property type="molecule type" value="Genomic_DNA"/>
</dbReference>
<dbReference type="Proteomes" id="UP000503820">
    <property type="component" value="Unassembled WGS sequence"/>
</dbReference>
<dbReference type="InterPro" id="IPR025965">
    <property type="entry name" value="FlgD/Vpr_Ig-like"/>
</dbReference>
<evidence type="ECO:0008006" key="5">
    <source>
        <dbReference type="Google" id="ProtNLM"/>
    </source>
</evidence>
<dbReference type="AlphaFoldDB" id="A0A7J0BZ31"/>
<evidence type="ECO:0000313" key="4">
    <source>
        <dbReference type="Proteomes" id="UP000503820"/>
    </source>
</evidence>
<evidence type="ECO:0000313" key="3">
    <source>
        <dbReference type="EMBL" id="GFM38455.1"/>
    </source>
</evidence>
<feature type="domain" description="FlgD/Vpr Ig-like" evidence="1">
    <location>
        <begin position="51"/>
        <end position="125"/>
    </location>
</feature>